<gene>
    <name evidence="2" type="ORF">N7496_009502</name>
</gene>
<keyword evidence="3" id="KW-1185">Reference proteome</keyword>
<comment type="caution">
    <text evidence="2">The sequence shown here is derived from an EMBL/GenBank/DDBJ whole genome shotgun (WGS) entry which is preliminary data.</text>
</comment>
<organism evidence="2 3">
    <name type="scientific">Penicillium cataractarum</name>
    <dbReference type="NCBI Taxonomy" id="2100454"/>
    <lineage>
        <taxon>Eukaryota</taxon>
        <taxon>Fungi</taxon>
        <taxon>Dikarya</taxon>
        <taxon>Ascomycota</taxon>
        <taxon>Pezizomycotina</taxon>
        <taxon>Eurotiomycetes</taxon>
        <taxon>Eurotiomycetidae</taxon>
        <taxon>Eurotiales</taxon>
        <taxon>Aspergillaceae</taxon>
        <taxon>Penicillium</taxon>
    </lineage>
</organism>
<name>A0A9W9V114_9EURO</name>
<dbReference type="InterPro" id="IPR056125">
    <property type="entry name" value="DUF7708"/>
</dbReference>
<feature type="domain" description="DUF7708" evidence="1">
    <location>
        <begin position="142"/>
        <end position="245"/>
    </location>
</feature>
<dbReference type="Proteomes" id="UP001147782">
    <property type="component" value="Unassembled WGS sequence"/>
</dbReference>
<dbReference type="AlphaFoldDB" id="A0A9W9V114"/>
<dbReference type="RefSeq" id="XP_056551416.1">
    <property type="nucleotide sequence ID" value="XM_056702416.1"/>
</dbReference>
<dbReference type="OrthoDB" id="4840035at2759"/>
<reference evidence="2" key="2">
    <citation type="journal article" date="2023" name="IMA Fungus">
        <title>Comparative genomic study of the Penicillium genus elucidates a diverse pangenome and 15 lateral gene transfer events.</title>
        <authorList>
            <person name="Petersen C."/>
            <person name="Sorensen T."/>
            <person name="Nielsen M.R."/>
            <person name="Sondergaard T.E."/>
            <person name="Sorensen J.L."/>
            <person name="Fitzpatrick D.A."/>
            <person name="Frisvad J.C."/>
            <person name="Nielsen K.L."/>
        </authorList>
    </citation>
    <scope>NUCLEOTIDE SEQUENCE</scope>
    <source>
        <strain evidence="2">IBT 29864</strain>
    </source>
</reference>
<evidence type="ECO:0000313" key="2">
    <source>
        <dbReference type="EMBL" id="KAJ5363789.1"/>
    </source>
</evidence>
<sequence>MDDITPSPIVRRFTAELQSDSDLAIQTKQYQEDLDAENNVRADLRAYCTYYGDDQSNKYFFGGLEIARRTLQRKCDEFFATVAKKDELDKTKLSIRKILHRDSTDNRLAQELRASDGFTVTAVQEIVTQFESQWTKSNGKTSVNYSSIAEQLSGYVAELSESISICTKWLDLFGTPAMQSRLSDTYAKFFDFFIKVATWYLKSKPSKVWDSFNRDFSSEYKNAAETIKKSIQIINEQAQIENAREVKAIRPYMNYQMNHVMNKFDRLEARMLESRRQNFQILRQENEIGGLMTHFFQETFRCLDEIKQIRRLSDNPVSQVEQSQVLQLTENDEMRDVSKTVRRITRADAEGICSNLKSFIVQAGGSNGLQLALDAGRLIAEPSMVDALGNWAKATDFNHQILWVISPYETGEQTSAELAALGTIWTAIQARARFISHICQRPPYNEVPGFENSEDRAGMFALVYGLISELLQLDLPADILIDTEVLQIPNRLHQNWSATVEVLRTLLESAPTLEYCIISGLNLLENDASDMCQDFVDLLLAHVKNCGSPMRILFTTSGHSRALFPRVSPGSILETNNTVHQMRGRMLYDRVNIFD</sequence>
<proteinExistence type="predicted"/>
<accession>A0A9W9V114</accession>
<protein>
    <recommendedName>
        <fullName evidence="1">DUF7708 domain-containing protein</fullName>
    </recommendedName>
</protein>
<dbReference type="GeneID" id="81441595"/>
<dbReference type="Pfam" id="PF24809">
    <property type="entry name" value="DUF7708"/>
    <property type="match status" value="1"/>
</dbReference>
<dbReference type="EMBL" id="JAPZBS010000008">
    <property type="protein sequence ID" value="KAJ5363789.1"/>
    <property type="molecule type" value="Genomic_DNA"/>
</dbReference>
<evidence type="ECO:0000313" key="3">
    <source>
        <dbReference type="Proteomes" id="UP001147782"/>
    </source>
</evidence>
<reference evidence="2" key="1">
    <citation type="submission" date="2022-11" db="EMBL/GenBank/DDBJ databases">
        <authorList>
            <person name="Petersen C."/>
        </authorList>
    </citation>
    <scope>NUCLEOTIDE SEQUENCE</scope>
    <source>
        <strain evidence="2">IBT 29864</strain>
    </source>
</reference>
<evidence type="ECO:0000259" key="1">
    <source>
        <dbReference type="Pfam" id="PF24809"/>
    </source>
</evidence>